<proteinExistence type="predicted"/>
<keyword evidence="3" id="KW-1185">Reference proteome</keyword>
<dbReference type="AlphaFoldDB" id="A0A078AJK9"/>
<gene>
    <name evidence="2" type="primary">Contig976.g1071</name>
    <name evidence="2" type="ORF">STYLEM_9994</name>
</gene>
<dbReference type="InParanoid" id="A0A078AJK9"/>
<name>A0A078AJK9_STYLE</name>
<reference evidence="2 3" key="1">
    <citation type="submission" date="2014-06" db="EMBL/GenBank/DDBJ databases">
        <authorList>
            <person name="Swart Estienne"/>
        </authorList>
    </citation>
    <scope>NUCLEOTIDE SEQUENCE [LARGE SCALE GENOMIC DNA]</scope>
    <source>
        <strain evidence="2 3">130c</strain>
    </source>
</reference>
<protein>
    <submittedName>
        <fullName evidence="2">Uncharacterized protein</fullName>
    </submittedName>
</protein>
<dbReference type="EMBL" id="CCKQ01009494">
    <property type="protein sequence ID" value="CDW80988.1"/>
    <property type="molecule type" value="Genomic_DNA"/>
</dbReference>
<feature type="region of interest" description="Disordered" evidence="1">
    <location>
        <begin position="1"/>
        <end position="21"/>
    </location>
</feature>
<evidence type="ECO:0000256" key="1">
    <source>
        <dbReference type="SAM" id="MobiDB-lite"/>
    </source>
</evidence>
<evidence type="ECO:0000313" key="2">
    <source>
        <dbReference type="EMBL" id="CDW80988.1"/>
    </source>
</evidence>
<accession>A0A078AJK9</accession>
<dbReference type="Proteomes" id="UP000039865">
    <property type="component" value="Unassembled WGS sequence"/>
</dbReference>
<feature type="compositionally biased region" description="Polar residues" evidence="1">
    <location>
        <begin position="1"/>
        <end position="13"/>
    </location>
</feature>
<organism evidence="2 3">
    <name type="scientific">Stylonychia lemnae</name>
    <name type="common">Ciliate</name>
    <dbReference type="NCBI Taxonomy" id="5949"/>
    <lineage>
        <taxon>Eukaryota</taxon>
        <taxon>Sar</taxon>
        <taxon>Alveolata</taxon>
        <taxon>Ciliophora</taxon>
        <taxon>Intramacronucleata</taxon>
        <taxon>Spirotrichea</taxon>
        <taxon>Stichotrichia</taxon>
        <taxon>Sporadotrichida</taxon>
        <taxon>Oxytrichidae</taxon>
        <taxon>Stylonychinae</taxon>
        <taxon>Stylonychia</taxon>
    </lineage>
</organism>
<sequence>MRGRQNQTSSGTRRNIIPRGDNLFNSLHPSNPLINHEQKKWMIGDHEENLKKMKKILDLDNYLKKQHYGFELAIKQIKTQQTEQYDTANTMVYSRDAMVNTKYNVSPQLKQSLRKSKNIPIIIQADLPQIFAQKALLLKREENPKSSISGKRRSFIQDHIDAIKLTSKRLNVSIDLRQVERQNQPHMSPSIQSQQS</sequence>
<evidence type="ECO:0000313" key="3">
    <source>
        <dbReference type="Proteomes" id="UP000039865"/>
    </source>
</evidence>